<feature type="non-terminal residue" evidence="3">
    <location>
        <position position="1"/>
    </location>
</feature>
<feature type="signal peptide" evidence="2">
    <location>
        <begin position="1"/>
        <end position="25"/>
    </location>
</feature>
<keyword evidence="3" id="KW-0675">Receptor</keyword>
<evidence type="ECO:0000256" key="1">
    <source>
        <dbReference type="SAM" id="MobiDB-lite"/>
    </source>
</evidence>
<feature type="compositionally biased region" description="Low complexity" evidence="1">
    <location>
        <begin position="57"/>
        <end position="82"/>
    </location>
</feature>
<evidence type="ECO:0000313" key="3">
    <source>
        <dbReference type="EMBL" id="ETO00388.1"/>
    </source>
</evidence>
<dbReference type="Gene3D" id="3.40.190.10">
    <property type="entry name" value="Periplasmic binding protein-like II"/>
    <property type="match status" value="1"/>
</dbReference>
<proteinExistence type="predicted"/>
<dbReference type="InterPro" id="IPR011852">
    <property type="entry name" value="TRAP_TAXI"/>
</dbReference>
<gene>
    <name evidence="3" type="ORF">RFI_37059</name>
</gene>
<dbReference type="PANTHER" id="PTHR42941:SF1">
    <property type="entry name" value="SLL1037 PROTEIN"/>
    <property type="match status" value="1"/>
</dbReference>
<accession>X6LEJ6</accession>
<dbReference type="EMBL" id="ASPP01041196">
    <property type="protein sequence ID" value="ETO00388.1"/>
    <property type="molecule type" value="Genomic_DNA"/>
</dbReference>
<organism evidence="3 4">
    <name type="scientific">Reticulomyxa filosa</name>
    <dbReference type="NCBI Taxonomy" id="46433"/>
    <lineage>
        <taxon>Eukaryota</taxon>
        <taxon>Sar</taxon>
        <taxon>Rhizaria</taxon>
        <taxon>Retaria</taxon>
        <taxon>Foraminifera</taxon>
        <taxon>Monothalamids</taxon>
        <taxon>Reticulomyxidae</taxon>
        <taxon>Reticulomyxa</taxon>
    </lineage>
</organism>
<sequence>GIEMKGILKLSVVLFVLGIVSAASAQQQLNRDLTGNAALLPEEKTVVKISASVNDPTTKSSSNQKKVVNVVTTNNPSVGSNTKAQNSSEDKAGNSTKSSDTAGTTKSSSTLDSMKFITTPTKESEKPKISSQEKKKQFDLISKTVIPKPYIDDNYITVGTGSITGVYYPAGGAICRMINREKDQLKIKCGVESTLGSVYNLTALRNAELDFGIVQSDWQEHAFDGTDIFKEDGSFEKLRFIFSLHNEAFTMIVKKNSGINKLDDIQNKV</sequence>
<dbReference type="Proteomes" id="UP000023152">
    <property type="component" value="Unassembled WGS sequence"/>
</dbReference>
<dbReference type="OrthoDB" id="5194099at2759"/>
<dbReference type="NCBIfam" id="TIGR02122">
    <property type="entry name" value="TRAP_TAXI"/>
    <property type="match status" value="1"/>
</dbReference>
<dbReference type="Pfam" id="PF16868">
    <property type="entry name" value="NMT1_3"/>
    <property type="match status" value="1"/>
</dbReference>
<feature type="compositionally biased region" description="Basic and acidic residues" evidence="1">
    <location>
        <begin position="122"/>
        <end position="133"/>
    </location>
</feature>
<feature type="non-terminal residue" evidence="3">
    <location>
        <position position="269"/>
    </location>
</feature>
<feature type="compositionally biased region" description="Polar residues" evidence="1">
    <location>
        <begin position="83"/>
        <end position="121"/>
    </location>
</feature>
<evidence type="ECO:0000256" key="2">
    <source>
        <dbReference type="SAM" id="SignalP"/>
    </source>
</evidence>
<keyword evidence="4" id="KW-1185">Reference proteome</keyword>
<feature type="region of interest" description="Disordered" evidence="1">
    <location>
        <begin position="51"/>
        <end position="133"/>
    </location>
</feature>
<evidence type="ECO:0000313" key="4">
    <source>
        <dbReference type="Proteomes" id="UP000023152"/>
    </source>
</evidence>
<keyword evidence="2" id="KW-0732">Signal</keyword>
<feature type="chain" id="PRO_5004975380" evidence="2">
    <location>
        <begin position="26"/>
        <end position="269"/>
    </location>
</feature>
<name>X6LEJ6_RETFI</name>
<dbReference type="AlphaFoldDB" id="X6LEJ6"/>
<comment type="caution">
    <text evidence="3">The sequence shown here is derived from an EMBL/GenBank/DDBJ whole genome shotgun (WGS) entry which is preliminary data.</text>
</comment>
<dbReference type="PANTHER" id="PTHR42941">
    <property type="entry name" value="SLL1037 PROTEIN"/>
    <property type="match status" value="1"/>
</dbReference>
<reference evidence="3 4" key="1">
    <citation type="journal article" date="2013" name="Curr. Biol.">
        <title>The Genome of the Foraminiferan Reticulomyxa filosa.</title>
        <authorList>
            <person name="Glockner G."/>
            <person name="Hulsmann N."/>
            <person name="Schleicher M."/>
            <person name="Noegel A.A."/>
            <person name="Eichinger L."/>
            <person name="Gallinger C."/>
            <person name="Pawlowski J."/>
            <person name="Sierra R."/>
            <person name="Euteneuer U."/>
            <person name="Pillet L."/>
            <person name="Moustafa A."/>
            <person name="Platzer M."/>
            <person name="Groth M."/>
            <person name="Szafranski K."/>
            <person name="Schliwa M."/>
        </authorList>
    </citation>
    <scope>NUCLEOTIDE SEQUENCE [LARGE SCALE GENOMIC DNA]</scope>
</reference>
<protein>
    <submittedName>
        <fullName evidence="3">TRAP transporter solute receptor TAXI family</fullName>
    </submittedName>
</protein>
<dbReference type="SUPFAM" id="SSF53850">
    <property type="entry name" value="Periplasmic binding protein-like II"/>
    <property type="match status" value="1"/>
</dbReference>